<organism evidence="1 2">
    <name type="scientific">Paracoccus thiocyanatus</name>
    <dbReference type="NCBI Taxonomy" id="34006"/>
    <lineage>
        <taxon>Bacteria</taxon>
        <taxon>Pseudomonadati</taxon>
        <taxon>Pseudomonadota</taxon>
        <taxon>Alphaproteobacteria</taxon>
        <taxon>Rhodobacterales</taxon>
        <taxon>Paracoccaceae</taxon>
        <taxon>Paracoccus</taxon>
    </lineage>
</organism>
<reference evidence="1 2" key="1">
    <citation type="submission" date="2017-01" db="EMBL/GenBank/DDBJ databases">
        <authorList>
            <person name="Varghese N."/>
            <person name="Submissions S."/>
        </authorList>
    </citation>
    <scope>NUCLEOTIDE SEQUENCE [LARGE SCALE GENOMIC DNA]</scope>
    <source>
        <strain evidence="1 2">ATCC 700171</strain>
    </source>
</reference>
<accession>A0A1N6R015</accession>
<sequence>MSKPSWDASELARSALSELSERERADLMAQEFGKITDLQAICEARNLLTERASEIIADRYVDHLLGEVAA</sequence>
<dbReference type="AlphaFoldDB" id="A0A1N6R015"/>
<gene>
    <name evidence="1" type="ORF">SAMN05421641_1056</name>
</gene>
<proteinExistence type="predicted"/>
<dbReference type="Proteomes" id="UP000323956">
    <property type="component" value="Unassembled WGS sequence"/>
</dbReference>
<dbReference type="EMBL" id="FTMK01000005">
    <property type="protein sequence ID" value="SIQ22210.1"/>
    <property type="molecule type" value="Genomic_DNA"/>
</dbReference>
<evidence type="ECO:0000313" key="1">
    <source>
        <dbReference type="EMBL" id="SIQ22210.1"/>
    </source>
</evidence>
<evidence type="ECO:0000313" key="2">
    <source>
        <dbReference type="Proteomes" id="UP000323956"/>
    </source>
</evidence>
<protein>
    <submittedName>
        <fullName evidence="1">Uncharacterized protein</fullName>
    </submittedName>
</protein>
<dbReference type="RefSeq" id="WP_149764918.1">
    <property type="nucleotide sequence ID" value="NZ_FTMK01000005.1"/>
</dbReference>
<name>A0A1N6R015_9RHOB</name>